<dbReference type="Pfam" id="PF01926">
    <property type="entry name" value="MMR_HSR1"/>
    <property type="match status" value="1"/>
</dbReference>
<dbReference type="AlphaFoldDB" id="A0A0C9T883"/>
<evidence type="ECO:0000313" key="4">
    <source>
        <dbReference type="Proteomes" id="UP000053647"/>
    </source>
</evidence>
<dbReference type="Proteomes" id="UP000053647">
    <property type="component" value="Unassembled WGS sequence"/>
</dbReference>
<dbReference type="PROSITE" id="PS00675">
    <property type="entry name" value="SIGMA54_INTERACT_1"/>
    <property type="match status" value="1"/>
</dbReference>
<dbReference type="Gene3D" id="3.40.50.300">
    <property type="entry name" value="P-loop containing nucleotide triphosphate hydrolases"/>
    <property type="match status" value="2"/>
</dbReference>
<dbReference type="SUPFAM" id="SSF52540">
    <property type="entry name" value="P-loop containing nucleoside triphosphate hydrolases"/>
    <property type="match status" value="2"/>
</dbReference>
<dbReference type="EMBL" id="KN821806">
    <property type="protein sequence ID" value="KIJ04467.1"/>
    <property type="molecule type" value="Genomic_DNA"/>
</dbReference>
<sequence length="523" mass="56737">MTTGSDNSSSVRLETLLPSSHLGSNVPSVEQDIQATGMATFNILFLGETDIGKNSIIDVIAGQGEGRTSPNDADDPTPRSDVREVQFDNKTFLLHIAPTAAKQRFQDLLRDLRKNGGPHLLVYCLDGSQSTSWIEATHSDISSCFTLPFSIPTVAVVTGVWDLAQQEIWWSDNQTLFADRGVRFSGHAFIPMMSHDAHSPSSNHISESRRTLHALVIGNCAGVSPSPNFEKNRFDAQHWVHYTQRFMESSILRMKAVGKPSPTPTSDKAKAMDVVLLGETGVGKSSVINLIAGKGVARVSPDTMPCTETTALYIVEEKGRIIHLHDTPGLVDPPMGVEAGVEAYVDPIDKAQKLIRSLNSGDGPDLLLFCVSNKPPTAALQRNYRLFSKIICGGKVPFALVITHLGKDETADGWWKEHAATIRNLGIESSGHTGLRSAQGRSGDNAGLDEDSEESRESIFSLLVTCADLHKHNINRGLLRSLTSRAASRIASVPSFQVSTLMRQCGLDKEIARNLVGRLAPST</sequence>
<organism evidence="3 4">
    <name type="scientific">Paxillus involutus ATCC 200175</name>
    <dbReference type="NCBI Taxonomy" id="664439"/>
    <lineage>
        <taxon>Eukaryota</taxon>
        <taxon>Fungi</taxon>
        <taxon>Dikarya</taxon>
        <taxon>Basidiomycota</taxon>
        <taxon>Agaricomycotina</taxon>
        <taxon>Agaricomycetes</taxon>
        <taxon>Agaricomycetidae</taxon>
        <taxon>Boletales</taxon>
        <taxon>Paxilineae</taxon>
        <taxon>Paxillaceae</taxon>
        <taxon>Paxillus</taxon>
    </lineage>
</organism>
<gene>
    <name evidence="3" type="ORF">PAXINDRAFT_104169</name>
</gene>
<feature type="region of interest" description="Disordered" evidence="1">
    <location>
        <begin position="431"/>
        <end position="450"/>
    </location>
</feature>
<evidence type="ECO:0000256" key="1">
    <source>
        <dbReference type="SAM" id="MobiDB-lite"/>
    </source>
</evidence>
<protein>
    <recommendedName>
        <fullName evidence="2">G domain-containing protein</fullName>
    </recommendedName>
</protein>
<evidence type="ECO:0000313" key="3">
    <source>
        <dbReference type="EMBL" id="KIJ04467.1"/>
    </source>
</evidence>
<dbReference type="InterPro" id="IPR025662">
    <property type="entry name" value="Sigma_54_int_dom_ATP-bd_1"/>
</dbReference>
<dbReference type="HOGENOM" id="CLU_520838_0_0_1"/>
<dbReference type="GO" id="GO:0005525">
    <property type="term" value="F:GTP binding"/>
    <property type="evidence" value="ECO:0007669"/>
    <property type="project" value="InterPro"/>
</dbReference>
<reference evidence="4" key="2">
    <citation type="submission" date="2015-01" db="EMBL/GenBank/DDBJ databases">
        <title>Evolutionary Origins and Diversification of the Mycorrhizal Mutualists.</title>
        <authorList>
            <consortium name="DOE Joint Genome Institute"/>
            <consortium name="Mycorrhizal Genomics Consortium"/>
            <person name="Kohler A."/>
            <person name="Kuo A."/>
            <person name="Nagy L.G."/>
            <person name="Floudas D."/>
            <person name="Copeland A."/>
            <person name="Barry K.W."/>
            <person name="Cichocki N."/>
            <person name="Veneault-Fourrey C."/>
            <person name="LaButti K."/>
            <person name="Lindquist E.A."/>
            <person name="Lipzen A."/>
            <person name="Lundell T."/>
            <person name="Morin E."/>
            <person name="Murat C."/>
            <person name="Riley R."/>
            <person name="Ohm R."/>
            <person name="Sun H."/>
            <person name="Tunlid A."/>
            <person name="Henrissat B."/>
            <person name="Grigoriev I.V."/>
            <person name="Hibbett D.S."/>
            <person name="Martin F."/>
        </authorList>
    </citation>
    <scope>NUCLEOTIDE SEQUENCE [LARGE SCALE GENOMIC DNA]</scope>
    <source>
        <strain evidence="4">ATCC 200175</strain>
    </source>
</reference>
<evidence type="ECO:0000259" key="2">
    <source>
        <dbReference type="Pfam" id="PF01926"/>
    </source>
</evidence>
<dbReference type="InterPro" id="IPR006073">
    <property type="entry name" value="GTP-bd"/>
</dbReference>
<dbReference type="CDD" id="cd00882">
    <property type="entry name" value="Ras_like_GTPase"/>
    <property type="match status" value="1"/>
</dbReference>
<accession>A0A0C9T883</accession>
<reference evidence="3 4" key="1">
    <citation type="submission" date="2014-06" db="EMBL/GenBank/DDBJ databases">
        <authorList>
            <consortium name="DOE Joint Genome Institute"/>
            <person name="Kuo A."/>
            <person name="Kohler A."/>
            <person name="Nagy L.G."/>
            <person name="Floudas D."/>
            <person name="Copeland A."/>
            <person name="Barry K.W."/>
            <person name="Cichocki N."/>
            <person name="Veneault-Fourrey C."/>
            <person name="LaButti K."/>
            <person name="Lindquist E.A."/>
            <person name="Lipzen A."/>
            <person name="Lundell T."/>
            <person name="Morin E."/>
            <person name="Murat C."/>
            <person name="Sun H."/>
            <person name="Tunlid A."/>
            <person name="Henrissat B."/>
            <person name="Grigoriev I.V."/>
            <person name="Hibbett D.S."/>
            <person name="Martin F."/>
            <person name="Nordberg H.P."/>
            <person name="Cantor M.N."/>
            <person name="Hua S.X."/>
        </authorList>
    </citation>
    <scope>NUCLEOTIDE SEQUENCE [LARGE SCALE GENOMIC DNA]</scope>
    <source>
        <strain evidence="3 4">ATCC 200175</strain>
    </source>
</reference>
<name>A0A0C9T883_PAXIN</name>
<dbReference type="OrthoDB" id="8954335at2759"/>
<dbReference type="InterPro" id="IPR027417">
    <property type="entry name" value="P-loop_NTPase"/>
</dbReference>
<feature type="domain" description="G" evidence="2">
    <location>
        <begin position="273"/>
        <end position="376"/>
    </location>
</feature>
<proteinExistence type="predicted"/>
<keyword evidence="4" id="KW-1185">Reference proteome</keyword>